<gene>
    <name evidence="9" type="ORF">K4G66_18260</name>
</gene>
<dbReference type="GO" id="GO:0004222">
    <property type="term" value="F:metalloendopeptidase activity"/>
    <property type="evidence" value="ECO:0007669"/>
    <property type="project" value="InterPro"/>
</dbReference>
<evidence type="ECO:0000313" key="9">
    <source>
        <dbReference type="EMBL" id="WKN34325.1"/>
    </source>
</evidence>
<evidence type="ECO:0000256" key="6">
    <source>
        <dbReference type="RuleBase" id="RU003983"/>
    </source>
</evidence>
<name>A0AA49GGP9_9BACT</name>
<feature type="domain" description="Peptidase M48" evidence="8">
    <location>
        <begin position="69"/>
        <end position="244"/>
    </location>
</feature>
<dbReference type="PANTHER" id="PTHR22726:SF1">
    <property type="entry name" value="METALLOENDOPEPTIDASE OMA1, MITOCHONDRIAL"/>
    <property type="match status" value="1"/>
</dbReference>
<evidence type="ECO:0000256" key="2">
    <source>
        <dbReference type="ARBA" id="ARBA00022723"/>
    </source>
</evidence>
<dbReference type="AlphaFoldDB" id="A0AA49GGP9"/>
<dbReference type="PROSITE" id="PS51257">
    <property type="entry name" value="PROKAR_LIPOPROTEIN"/>
    <property type="match status" value="1"/>
</dbReference>
<comment type="similarity">
    <text evidence="6">Belongs to the peptidase M48 family.</text>
</comment>
<dbReference type="GO" id="GO:0051603">
    <property type="term" value="P:proteolysis involved in protein catabolic process"/>
    <property type="evidence" value="ECO:0007669"/>
    <property type="project" value="TreeGrafter"/>
</dbReference>
<comment type="cofactor">
    <cofactor evidence="6">
        <name>Zn(2+)</name>
        <dbReference type="ChEBI" id="CHEBI:29105"/>
    </cofactor>
    <text evidence="6">Binds 1 zinc ion per subunit.</text>
</comment>
<dbReference type="Pfam" id="PF01435">
    <property type="entry name" value="Peptidase_M48"/>
    <property type="match status" value="1"/>
</dbReference>
<proteinExistence type="inferred from homology"/>
<dbReference type="InterPro" id="IPR051156">
    <property type="entry name" value="Mito/Outer_Membr_Metalloprot"/>
</dbReference>
<keyword evidence="2" id="KW-0479">Metal-binding</keyword>
<reference evidence="9" key="2">
    <citation type="journal article" date="2024" name="Antonie Van Leeuwenhoek">
        <title>Roseihalotalea indica gen. nov., sp. nov., a halophilic Bacteroidetes from mesopelagic Southwest Indian Ocean with higher carbohydrate metabolic potential.</title>
        <authorList>
            <person name="Chen B."/>
            <person name="Zhang M."/>
            <person name="Lin D."/>
            <person name="Ye J."/>
            <person name="Tang K."/>
        </authorList>
    </citation>
    <scope>NUCLEOTIDE SEQUENCE</scope>
    <source>
        <strain evidence="9">TK19036</strain>
    </source>
</reference>
<reference evidence="9" key="1">
    <citation type="journal article" date="2023" name="Comput. Struct. Biotechnol. J.">
        <title>Discovery of a novel marine Bacteroidetes with a rich repertoire of carbohydrate-active enzymes.</title>
        <authorList>
            <person name="Chen B."/>
            <person name="Liu G."/>
            <person name="Chen Q."/>
            <person name="Wang H."/>
            <person name="Liu L."/>
            <person name="Tang K."/>
        </authorList>
    </citation>
    <scope>NUCLEOTIDE SEQUENCE</scope>
    <source>
        <strain evidence="9">TK19036</strain>
    </source>
</reference>
<dbReference type="EMBL" id="CP120682">
    <property type="protein sequence ID" value="WKN34325.1"/>
    <property type="molecule type" value="Genomic_DNA"/>
</dbReference>
<organism evidence="9">
    <name type="scientific">Roseihalotalea indica</name>
    <dbReference type="NCBI Taxonomy" id="2867963"/>
    <lineage>
        <taxon>Bacteria</taxon>
        <taxon>Pseudomonadati</taxon>
        <taxon>Bacteroidota</taxon>
        <taxon>Cytophagia</taxon>
        <taxon>Cytophagales</taxon>
        <taxon>Catalimonadaceae</taxon>
        <taxon>Roseihalotalea</taxon>
    </lineage>
</organism>
<accession>A0AA49GGP9</accession>
<keyword evidence="4 6" id="KW-0862">Zinc</keyword>
<keyword evidence="1 6" id="KW-0645">Protease</keyword>
<evidence type="ECO:0000256" key="7">
    <source>
        <dbReference type="SAM" id="SignalP"/>
    </source>
</evidence>
<keyword evidence="7" id="KW-0732">Signal</keyword>
<evidence type="ECO:0000259" key="8">
    <source>
        <dbReference type="Pfam" id="PF01435"/>
    </source>
</evidence>
<protein>
    <submittedName>
        <fullName evidence="9">M48 family metallopeptidase</fullName>
    </submittedName>
</protein>
<evidence type="ECO:0000256" key="5">
    <source>
        <dbReference type="ARBA" id="ARBA00023049"/>
    </source>
</evidence>
<evidence type="ECO:0000256" key="3">
    <source>
        <dbReference type="ARBA" id="ARBA00022801"/>
    </source>
</evidence>
<dbReference type="GO" id="GO:0016020">
    <property type="term" value="C:membrane"/>
    <property type="evidence" value="ECO:0007669"/>
    <property type="project" value="TreeGrafter"/>
</dbReference>
<evidence type="ECO:0000256" key="1">
    <source>
        <dbReference type="ARBA" id="ARBA00022670"/>
    </source>
</evidence>
<dbReference type="PANTHER" id="PTHR22726">
    <property type="entry name" value="METALLOENDOPEPTIDASE OMA1"/>
    <property type="match status" value="1"/>
</dbReference>
<sequence length="269" mass="29704">MMIKSLFFSLLIGGLFFLAACDKNNNPQVFSLNQEIQLGQQLDSTIESDPQQYPVLDPVEYADAYDYLENIFMAILNSGEVSYRDEFPWQIKIIQDDGTLNAFAAPGGYVYVYTGLIKYLDSEDDLAGVLGHEIGHADLRHSARNIQRQYGLSILLSVLVGENSGQLTQMAAQLASGAAGLAFSREFETEADEKSVEYLAPTPYNCAGAGSFFQKLTEDGQSSGVPEFLSTHPNPDDRLENINEKAQEVGCSTDPYNPPSWVDFQQMLP</sequence>
<dbReference type="GO" id="GO:0046872">
    <property type="term" value="F:metal ion binding"/>
    <property type="evidence" value="ECO:0007669"/>
    <property type="project" value="UniProtKB-KW"/>
</dbReference>
<keyword evidence="3 6" id="KW-0378">Hydrolase</keyword>
<dbReference type="InterPro" id="IPR001915">
    <property type="entry name" value="Peptidase_M48"/>
</dbReference>
<feature type="chain" id="PRO_5041373291" evidence="7">
    <location>
        <begin position="21"/>
        <end position="269"/>
    </location>
</feature>
<feature type="signal peptide" evidence="7">
    <location>
        <begin position="1"/>
        <end position="20"/>
    </location>
</feature>
<evidence type="ECO:0000256" key="4">
    <source>
        <dbReference type="ARBA" id="ARBA00022833"/>
    </source>
</evidence>
<keyword evidence="5 6" id="KW-0482">Metalloprotease</keyword>
<dbReference type="CDD" id="cd07333">
    <property type="entry name" value="M48C_bepA_like"/>
    <property type="match status" value="1"/>
</dbReference>
<dbReference type="Gene3D" id="3.30.2010.10">
    <property type="entry name" value="Metalloproteases ('zincins'), catalytic domain"/>
    <property type="match status" value="1"/>
</dbReference>